<feature type="transmembrane region" description="Helical" evidence="3">
    <location>
        <begin position="96"/>
        <end position="115"/>
    </location>
</feature>
<feature type="transmembrane region" description="Helical" evidence="3">
    <location>
        <begin position="124"/>
        <end position="145"/>
    </location>
</feature>
<protein>
    <recommendedName>
        <fullName evidence="2">Biotin transporter</fullName>
    </recommendedName>
</protein>
<dbReference type="RefSeq" id="WP_370527532.1">
    <property type="nucleotide sequence ID" value="NZ_JAMPKM010000003.1"/>
</dbReference>
<name>A0ABV0J4V4_9CYAN</name>
<dbReference type="PIRSF" id="PIRSF016661">
    <property type="entry name" value="BioY"/>
    <property type="match status" value="1"/>
</dbReference>
<evidence type="ECO:0000256" key="3">
    <source>
        <dbReference type="SAM" id="Phobius"/>
    </source>
</evidence>
<evidence type="ECO:0000313" key="4">
    <source>
        <dbReference type="EMBL" id="MEP0816809.1"/>
    </source>
</evidence>
<accession>A0ABV0J4V4</accession>
<dbReference type="Pfam" id="PF02632">
    <property type="entry name" value="BioY"/>
    <property type="match status" value="1"/>
</dbReference>
<keyword evidence="3" id="KW-0812">Transmembrane</keyword>
<dbReference type="PANTHER" id="PTHR34295">
    <property type="entry name" value="BIOTIN TRANSPORTER BIOY"/>
    <property type="match status" value="1"/>
</dbReference>
<comment type="caution">
    <text evidence="4">The sequence shown here is derived from an EMBL/GenBank/DDBJ whole genome shotgun (WGS) entry which is preliminary data.</text>
</comment>
<proteinExistence type="inferred from homology"/>
<sequence>MAAPIELLWAFIGLILTIGGTFLGASITSPPWSWDSSGIQAYPLGVTCQIGAVLLASCLGGRNAGVLSQIAYLALGLAGFPVFTQGGGFGYIREPMFGYLLGFVPGAWVCGSLAFKAPPRLEALTFSCLCGLLSVHLVGLVYLIVGYLFSWVNATSPLLEAVLKYSYYALPGQLALTCAVTVLAFTIRHLMFY</sequence>
<evidence type="ECO:0000256" key="1">
    <source>
        <dbReference type="ARBA" id="ARBA00010692"/>
    </source>
</evidence>
<comment type="similarity">
    <text evidence="1 2">Belongs to the BioY family.</text>
</comment>
<gene>
    <name evidence="4" type="ORF">NC998_06845</name>
</gene>
<keyword evidence="2 3" id="KW-0472">Membrane</keyword>
<comment type="subcellular location">
    <subcellularLocation>
        <location evidence="2">Cell membrane</location>
        <topology evidence="2">Multi-pass membrane protein</topology>
    </subcellularLocation>
</comment>
<reference evidence="4 5" key="1">
    <citation type="submission" date="2022-04" db="EMBL/GenBank/DDBJ databases">
        <title>Positive selection, recombination, and allopatry shape intraspecific diversity of widespread and dominant cyanobacteria.</title>
        <authorList>
            <person name="Wei J."/>
            <person name="Shu W."/>
            <person name="Hu C."/>
        </authorList>
    </citation>
    <scope>NUCLEOTIDE SEQUENCE [LARGE SCALE GENOMIC DNA]</scope>
    <source>
        <strain evidence="4 5">GB2-A4</strain>
    </source>
</reference>
<keyword evidence="3" id="KW-1133">Transmembrane helix</keyword>
<keyword evidence="5" id="KW-1185">Reference proteome</keyword>
<dbReference type="InterPro" id="IPR003784">
    <property type="entry name" value="BioY"/>
</dbReference>
<dbReference type="Gene3D" id="1.10.1760.20">
    <property type="match status" value="1"/>
</dbReference>
<dbReference type="PANTHER" id="PTHR34295:SF1">
    <property type="entry name" value="BIOTIN TRANSPORTER BIOY"/>
    <property type="match status" value="1"/>
</dbReference>
<feature type="transmembrane region" description="Helical" evidence="3">
    <location>
        <begin position="7"/>
        <end position="27"/>
    </location>
</feature>
<dbReference type="Proteomes" id="UP001464891">
    <property type="component" value="Unassembled WGS sequence"/>
</dbReference>
<keyword evidence="2" id="KW-1003">Cell membrane</keyword>
<evidence type="ECO:0000256" key="2">
    <source>
        <dbReference type="PIRNR" id="PIRNR016661"/>
    </source>
</evidence>
<dbReference type="EMBL" id="JAMPKM010000003">
    <property type="protein sequence ID" value="MEP0816809.1"/>
    <property type="molecule type" value="Genomic_DNA"/>
</dbReference>
<feature type="transmembrane region" description="Helical" evidence="3">
    <location>
        <begin position="165"/>
        <end position="187"/>
    </location>
</feature>
<keyword evidence="2" id="KW-0813">Transport</keyword>
<organism evidence="4 5">
    <name type="scientific">Trichocoleus desertorum GB2-A4</name>
    <dbReference type="NCBI Taxonomy" id="2933944"/>
    <lineage>
        <taxon>Bacteria</taxon>
        <taxon>Bacillati</taxon>
        <taxon>Cyanobacteriota</taxon>
        <taxon>Cyanophyceae</taxon>
        <taxon>Leptolyngbyales</taxon>
        <taxon>Trichocoleusaceae</taxon>
        <taxon>Trichocoleus</taxon>
    </lineage>
</organism>
<feature type="transmembrane region" description="Helical" evidence="3">
    <location>
        <begin position="66"/>
        <end position="84"/>
    </location>
</feature>
<feature type="transmembrane region" description="Helical" evidence="3">
    <location>
        <begin position="39"/>
        <end position="59"/>
    </location>
</feature>
<evidence type="ECO:0000313" key="5">
    <source>
        <dbReference type="Proteomes" id="UP001464891"/>
    </source>
</evidence>